<dbReference type="PANTHER" id="PTHR21087">
    <property type="entry name" value="SHIKIMATE KINASE"/>
    <property type="match status" value="1"/>
</dbReference>
<dbReference type="GO" id="GO:0004765">
    <property type="term" value="F:shikimate kinase activity"/>
    <property type="evidence" value="ECO:0007669"/>
    <property type="project" value="UniProtKB-UniRule"/>
</dbReference>
<dbReference type="InterPro" id="IPR031322">
    <property type="entry name" value="Shikimate/glucono_kinase"/>
</dbReference>
<keyword evidence="5 7" id="KW-0067">ATP-binding</keyword>
<feature type="binding site" evidence="7">
    <location>
        <position position="58"/>
    </location>
    <ligand>
        <name>substrate</name>
    </ligand>
</feature>
<evidence type="ECO:0000256" key="4">
    <source>
        <dbReference type="ARBA" id="ARBA00022777"/>
    </source>
</evidence>
<evidence type="ECO:0000313" key="8">
    <source>
        <dbReference type="EMBL" id="KXB80167.1"/>
    </source>
</evidence>
<proteinExistence type="inferred from homology"/>
<dbReference type="GO" id="GO:0009423">
    <property type="term" value="P:chorismate biosynthetic process"/>
    <property type="evidence" value="ECO:0007669"/>
    <property type="project" value="UniProtKB-UniRule"/>
</dbReference>
<feature type="binding site" evidence="7">
    <location>
        <position position="141"/>
    </location>
    <ligand>
        <name>substrate</name>
    </ligand>
</feature>
<evidence type="ECO:0000256" key="7">
    <source>
        <dbReference type="HAMAP-Rule" id="MF_00109"/>
    </source>
</evidence>
<comment type="similarity">
    <text evidence="7">Belongs to the shikimate kinase family.</text>
</comment>
<evidence type="ECO:0000256" key="6">
    <source>
        <dbReference type="ARBA" id="ARBA00023141"/>
    </source>
</evidence>
<keyword evidence="6 7" id="KW-0057">Aromatic amino acid biosynthesis</keyword>
<keyword evidence="1 7" id="KW-0028">Amino-acid biosynthesis</keyword>
<comment type="subunit">
    <text evidence="7">Monomer.</text>
</comment>
<dbReference type="GO" id="GO:0000287">
    <property type="term" value="F:magnesium ion binding"/>
    <property type="evidence" value="ECO:0007669"/>
    <property type="project" value="UniProtKB-UniRule"/>
</dbReference>
<reference evidence="8 9" key="1">
    <citation type="submission" date="2016-01" db="EMBL/GenBank/DDBJ databases">
        <authorList>
            <person name="Mitreva M."/>
            <person name="Pepin K.H."/>
            <person name="Mihindukulasuriya K.A."/>
            <person name="Fulton R."/>
            <person name="Fronick C."/>
            <person name="O'Laughlin M."/>
            <person name="Miner T."/>
            <person name="Herter B."/>
            <person name="Rosa B.A."/>
            <person name="Cordes M."/>
            <person name="Tomlinson C."/>
            <person name="Wollam A."/>
            <person name="Palsikar V.B."/>
            <person name="Mardis E.R."/>
            <person name="Wilson R.K."/>
        </authorList>
    </citation>
    <scope>NUCLEOTIDE SEQUENCE [LARGE SCALE GENOMIC DNA]</scope>
    <source>
        <strain evidence="8 9">DNF00696</strain>
    </source>
</reference>
<comment type="function">
    <text evidence="7">Catalyzes the specific phosphorylation of the 3-hydroxyl group of shikimic acid using ATP as a cosubstrate.</text>
</comment>
<accession>A0AB34WYD8</accession>
<evidence type="ECO:0000256" key="3">
    <source>
        <dbReference type="ARBA" id="ARBA00022741"/>
    </source>
</evidence>
<protein>
    <recommendedName>
        <fullName evidence="7">Shikimate kinase</fullName>
        <shortName evidence="7">SK</shortName>
        <ecNumber evidence="7">2.7.1.71</ecNumber>
    </recommendedName>
</protein>
<comment type="cofactor">
    <cofactor evidence="7">
        <name>Mg(2+)</name>
        <dbReference type="ChEBI" id="CHEBI:18420"/>
    </cofactor>
    <text evidence="7">Binds 1 Mg(2+) ion per subunit.</text>
</comment>
<comment type="pathway">
    <text evidence="7">Metabolic intermediate biosynthesis; chorismate biosynthesis; chorismate from D-erythrose 4-phosphate and phosphoenolpyruvate: step 5/7.</text>
</comment>
<dbReference type="SUPFAM" id="SSF52540">
    <property type="entry name" value="P-loop containing nucleoside triphosphate hydrolases"/>
    <property type="match status" value="1"/>
</dbReference>
<dbReference type="GO" id="GO:0009073">
    <property type="term" value="P:aromatic amino acid family biosynthetic process"/>
    <property type="evidence" value="ECO:0007669"/>
    <property type="project" value="UniProtKB-KW"/>
</dbReference>
<dbReference type="InterPro" id="IPR000623">
    <property type="entry name" value="Shikimate_kinase/TSH1"/>
</dbReference>
<dbReference type="EMBL" id="LSDN01000018">
    <property type="protein sequence ID" value="KXB80167.1"/>
    <property type="molecule type" value="Genomic_DNA"/>
</dbReference>
<name>A0AB34WYD8_9ACTO</name>
<evidence type="ECO:0000256" key="5">
    <source>
        <dbReference type="ARBA" id="ARBA00022840"/>
    </source>
</evidence>
<dbReference type="Pfam" id="PF01202">
    <property type="entry name" value="SKI"/>
    <property type="match status" value="1"/>
</dbReference>
<feature type="binding site" evidence="7">
    <location>
        <position position="34"/>
    </location>
    <ligand>
        <name>substrate</name>
    </ligand>
</feature>
<gene>
    <name evidence="7" type="primary">aroK</name>
    <name evidence="8" type="ORF">HMPREF1862_01391</name>
</gene>
<keyword evidence="3 7" id="KW-0547">Nucleotide-binding</keyword>
<dbReference type="GO" id="GO:0005524">
    <property type="term" value="F:ATP binding"/>
    <property type="evidence" value="ECO:0007669"/>
    <property type="project" value="UniProtKB-UniRule"/>
</dbReference>
<dbReference type="HAMAP" id="MF_00109">
    <property type="entry name" value="Shikimate_kinase"/>
    <property type="match status" value="1"/>
</dbReference>
<evidence type="ECO:0000256" key="1">
    <source>
        <dbReference type="ARBA" id="ARBA00022605"/>
    </source>
</evidence>
<keyword evidence="7" id="KW-0479">Metal-binding</keyword>
<dbReference type="InterPro" id="IPR027417">
    <property type="entry name" value="P-loop_NTPase"/>
</dbReference>
<dbReference type="GO" id="GO:0008652">
    <property type="term" value="P:amino acid biosynthetic process"/>
    <property type="evidence" value="ECO:0007669"/>
    <property type="project" value="UniProtKB-KW"/>
</dbReference>
<dbReference type="PANTHER" id="PTHR21087:SF16">
    <property type="entry name" value="SHIKIMATE KINASE 1, CHLOROPLASTIC"/>
    <property type="match status" value="1"/>
</dbReference>
<keyword evidence="2 7" id="KW-0808">Transferase</keyword>
<comment type="caution">
    <text evidence="7">Lacks conserved residue(s) required for the propagation of feature annotation.</text>
</comment>
<feature type="binding site" evidence="7">
    <location>
        <position position="16"/>
    </location>
    <ligand>
        <name>Mg(2+)</name>
        <dbReference type="ChEBI" id="CHEBI:18420"/>
    </ligand>
</feature>
<dbReference type="GO" id="GO:0005829">
    <property type="term" value="C:cytosol"/>
    <property type="evidence" value="ECO:0007669"/>
    <property type="project" value="TreeGrafter"/>
</dbReference>
<feature type="binding site" evidence="7">
    <location>
        <begin position="12"/>
        <end position="17"/>
    </location>
    <ligand>
        <name>ATP</name>
        <dbReference type="ChEBI" id="CHEBI:30616"/>
    </ligand>
</feature>
<dbReference type="EC" id="2.7.1.71" evidence="7"/>
<comment type="subcellular location">
    <subcellularLocation>
        <location evidence="7">Cytoplasm</location>
    </subcellularLocation>
</comment>
<keyword evidence="7" id="KW-0460">Magnesium</keyword>
<evidence type="ECO:0000313" key="9">
    <source>
        <dbReference type="Proteomes" id="UP000070572"/>
    </source>
</evidence>
<comment type="catalytic activity">
    <reaction evidence="7">
        <text>shikimate + ATP = 3-phosphoshikimate + ADP + H(+)</text>
        <dbReference type="Rhea" id="RHEA:13121"/>
        <dbReference type="ChEBI" id="CHEBI:15378"/>
        <dbReference type="ChEBI" id="CHEBI:30616"/>
        <dbReference type="ChEBI" id="CHEBI:36208"/>
        <dbReference type="ChEBI" id="CHEBI:145989"/>
        <dbReference type="ChEBI" id="CHEBI:456216"/>
        <dbReference type="EC" id="2.7.1.71"/>
    </reaction>
</comment>
<evidence type="ECO:0000256" key="2">
    <source>
        <dbReference type="ARBA" id="ARBA00022679"/>
    </source>
</evidence>
<comment type="caution">
    <text evidence="8">The sequence shown here is derived from an EMBL/GenBank/DDBJ whole genome shotgun (WGS) entry which is preliminary data.</text>
</comment>
<dbReference type="RefSeq" id="WP_060920609.1">
    <property type="nucleotide sequence ID" value="NZ_JASOZV010000006.1"/>
</dbReference>
<dbReference type="PRINTS" id="PR01100">
    <property type="entry name" value="SHIKIMTKNASE"/>
</dbReference>
<organism evidence="8 9">
    <name type="scientific">Varibaculum cambriense</name>
    <dbReference type="NCBI Taxonomy" id="184870"/>
    <lineage>
        <taxon>Bacteria</taxon>
        <taxon>Bacillati</taxon>
        <taxon>Actinomycetota</taxon>
        <taxon>Actinomycetes</taxon>
        <taxon>Actinomycetales</taxon>
        <taxon>Actinomycetaceae</taxon>
        <taxon>Varibaculum</taxon>
    </lineage>
</organism>
<feature type="binding site" evidence="7">
    <location>
        <position position="121"/>
    </location>
    <ligand>
        <name>ATP</name>
        <dbReference type="ChEBI" id="CHEBI:30616"/>
    </ligand>
</feature>
<keyword evidence="7" id="KW-0963">Cytoplasm</keyword>
<dbReference type="Gene3D" id="3.40.50.300">
    <property type="entry name" value="P-loop containing nucleotide triphosphate hydrolases"/>
    <property type="match status" value="1"/>
</dbReference>
<dbReference type="AlphaFoldDB" id="A0AB34WYD8"/>
<keyword evidence="4 7" id="KW-0418">Kinase</keyword>
<sequence>MNRIVFLIGLPGSGKSTIGAALAKELGWKLVATDREVAAKLQVAADSALLTVGEERYREAEREVLRDLLRDLPRENTLVDCGSGALDNPQTLSELQGLPGVEVLELVIDLSTMADRAGLNRPRSLGLGMPRAWLRQMGQQRRQRWQVLDPLTVEVSDLPKAEAVQKVAEALGLGDKSTG</sequence>
<dbReference type="Proteomes" id="UP000070572">
    <property type="component" value="Unassembled WGS sequence"/>
</dbReference>